<dbReference type="OrthoDB" id="9789133at2"/>
<sequence length="233" mass="25187">MKITWFGHSCFRVEFGASRILIDPFLTGNPTFEKAGISEIDVIDGITHVALTHGHEDHVGDTVRICKETGTTLIAVHELATYLAGHGVEKTDPGNTGGTIPHDGFDLTFVQALHSSSNMVDGRPVYLGNPCGIVITAKSGKTLYHMGDTDVFADMALINELYEPQIGIVPIGDRYTMGARTAALACKRYFDFDTVIPCHYGTFPVIDQTPDKFVAAMGDIEVTVPKVGVPFDA</sequence>
<reference evidence="4 5" key="1">
    <citation type="submission" date="2014-09" db="EMBL/GenBank/DDBJ databases">
        <title>Genome sequencing of Methyloceanibacter caenitepidi Gela4.</title>
        <authorList>
            <person name="Takeuchi M."/>
            <person name="Susumu S."/>
            <person name="Kamagata Y."/>
            <person name="Oshima K."/>
            <person name="Hattori M."/>
            <person name="Iwasaki W."/>
        </authorList>
    </citation>
    <scope>NUCLEOTIDE SEQUENCE [LARGE SCALE GENOMIC DNA]</scope>
    <source>
        <strain evidence="4 5">Gela4</strain>
    </source>
</reference>
<dbReference type="NCBIfam" id="NF001911">
    <property type="entry name" value="PRK00685.1"/>
    <property type="match status" value="1"/>
</dbReference>
<dbReference type="InterPro" id="IPR050114">
    <property type="entry name" value="UPF0173_UPF0282_UlaG_hydrolase"/>
</dbReference>
<dbReference type="SUPFAM" id="SSF56281">
    <property type="entry name" value="Metallo-hydrolase/oxidoreductase"/>
    <property type="match status" value="1"/>
</dbReference>
<dbReference type="SMART" id="SM00849">
    <property type="entry name" value="Lactamase_B"/>
    <property type="match status" value="1"/>
</dbReference>
<evidence type="ECO:0000256" key="1">
    <source>
        <dbReference type="ARBA" id="ARBA00022801"/>
    </source>
</evidence>
<keyword evidence="5" id="KW-1185">Reference proteome</keyword>
<evidence type="ECO:0000313" key="5">
    <source>
        <dbReference type="Proteomes" id="UP000031643"/>
    </source>
</evidence>
<evidence type="ECO:0000259" key="3">
    <source>
        <dbReference type="SMART" id="SM00849"/>
    </source>
</evidence>
<dbReference type="InterPro" id="IPR022877">
    <property type="entry name" value="UPF0173"/>
</dbReference>
<evidence type="ECO:0000313" key="4">
    <source>
        <dbReference type="EMBL" id="BAQ17652.1"/>
    </source>
</evidence>
<dbReference type="HAMAP" id="MF_00457">
    <property type="entry name" value="UPF0173"/>
    <property type="match status" value="1"/>
</dbReference>
<evidence type="ECO:0000256" key="2">
    <source>
        <dbReference type="HAMAP-Rule" id="MF_00457"/>
    </source>
</evidence>
<gene>
    <name evidence="4" type="ORF">GL4_2210</name>
</gene>
<dbReference type="STRING" id="1384459.GL4_2210"/>
<dbReference type="EMBL" id="AP014648">
    <property type="protein sequence ID" value="BAQ17652.1"/>
    <property type="molecule type" value="Genomic_DNA"/>
</dbReference>
<feature type="domain" description="Metallo-beta-lactamase" evidence="3">
    <location>
        <begin position="7"/>
        <end position="199"/>
    </location>
</feature>
<dbReference type="PANTHER" id="PTHR43546">
    <property type="entry name" value="UPF0173 METAL-DEPENDENT HYDROLASE MJ1163-RELATED"/>
    <property type="match status" value="1"/>
</dbReference>
<dbReference type="GO" id="GO:0016787">
    <property type="term" value="F:hydrolase activity"/>
    <property type="evidence" value="ECO:0007669"/>
    <property type="project" value="UniProtKB-UniRule"/>
</dbReference>
<dbReference type="KEGG" id="mcg:GL4_2210"/>
<dbReference type="InterPro" id="IPR036866">
    <property type="entry name" value="RibonucZ/Hydroxyglut_hydro"/>
</dbReference>
<name>A0A0A8K531_9HYPH</name>
<dbReference type="HOGENOM" id="CLU_070010_4_0_5"/>
<accession>A0A0A8K531</accession>
<comment type="similarity">
    <text evidence="2">Belongs to the UPF0173 family.</text>
</comment>
<protein>
    <recommendedName>
        <fullName evidence="2">UPF0173 metal-dependent hydrolase GL4_2210</fullName>
    </recommendedName>
</protein>
<organism evidence="4 5">
    <name type="scientific">Methyloceanibacter caenitepidi</name>
    <dbReference type="NCBI Taxonomy" id="1384459"/>
    <lineage>
        <taxon>Bacteria</taxon>
        <taxon>Pseudomonadati</taxon>
        <taxon>Pseudomonadota</taxon>
        <taxon>Alphaproteobacteria</taxon>
        <taxon>Hyphomicrobiales</taxon>
        <taxon>Hyphomicrobiaceae</taxon>
        <taxon>Methyloceanibacter</taxon>
    </lineage>
</organism>
<proteinExistence type="inferred from homology"/>
<dbReference type="InterPro" id="IPR001279">
    <property type="entry name" value="Metallo-B-lactamas"/>
</dbReference>
<keyword evidence="1 2" id="KW-0378">Hydrolase</keyword>
<dbReference type="PANTHER" id="PTHR43546:SF3">
    <property type="entry name" value="UPF0173 METAL-DEPENDENT HYDROLASE MJ1163"/>
    <property type="match status" value="1"/>
</dbReference>
<dbReference type="Pfam" id="PF12706">
    <property type="entry name" value="Lactamase_B_2"/>
    <property type="match status" value="1"/>
</dbReference>
<dbReference type="RefSeq" id="WP_045367372.1">
    <property type="nucleotide sequence ID" value="NZ_AP014648.1"/>
</dbReference>
<dbReference type="AlphaFoldDB" id="A0A0A8K531"/>
<dbReference type="Gene3D" id="3.60.15.10">
    <property type="entry name" value="Ribonuclease Z/Hydroxyacylglutathione hydrolase-like"/>
    <property type="match status" value="1"/>
</dbReference>
<dbReference type="Proteomes" id="UP000031643">
    <property type="component" value="Chromosome"/>
</dbReference>